<evidence type="ECO:0000256" key="1">
    <source>
        <dbReference type="SAM" id="Phobius"/>
    </source>
</evidence>
<keyword evidence="1" id="KW-1133">Transmembrane helix</keyword>
<name>A0A834T9A8_9FABA</name>
<gene>
    <name evidence="2" type="ORF">G2W53_031480</name>
</gene>
<keyword evidence="1" id="KW-0472">Membrane</keyword>
<reference evidence="2" key="1">
    <citation type="submission" date="2020-09" db="EMBL/GenBank/DDBJ databases">
        <title>Genome-Enabled Discovery of Anthraquinone Biosynthesis in Senna tora.</title>
        <authorList>
            <person name="Kang S.-H."/>
            <person name="Pandey R.P."/>
            <person name="Lee C.-M."/>
            <person name="Sim J.-S."/>
            <person name="Jeong J.-T."/>
            <person name="Choi B.-S."/>
            <person name="Jung M."/>
            <person name="Ginzburg D."/>
            <person name="Zhao K."/>
            <person name="Won S.Y."/>
            <person name="Oh T.-J."/>
            <person name="Yu Y."/>
            <person name="Kim N.-H."/>
            <person name="Lee O.R."/>
            <person name="Lee T.-H."/>
            <person name="Bashyal P."/>
            <person name="Kim T.-S."/>
            <person name="Lee W.-H."/>
            <person name="Kawkins C."/>
            <person name="Kim C.-K."/>
            <person name="Kim J.S."/>
            <person name="Ahn B.O."/>
            <person name="Rhee S.Y."/>
            <person name="Sohng J.K."/>
        </authorList>
    </citation>
    <scope>NUCLEOTIDE SEQUENCE</scope>
    <source>
        <tissue evidence="2">Leaf</tissue>
    </source>
</reference>
<protein>
    <submittedName>
        <fullName evidence="2">Plant/F17M5-140 protein</fullName>
    </submittedName>
</protein>
<sequence>MARIDWGLQGRGKWVCSYKRTTLIVCFFNIAVALYFLRSLYASLYIYSGNVARNIVPYTSDQIRRMEESIRIRKAYKPEELIKWVKALEGELSGEETMSQLPQHLKQKMIDEILQRMRNMNSSGTNITRSIAMEREAVESWRKEKLKEAKLALKKVTSNPSIPHEEAGMLVRALESDWAMLSEEIGLWIPIEVAHEEHDDRPEGEEDFEEEVLPGRPIPPECHAELHTDYDGVAVRWGLTHHKDSAADCCQACLDQASHAKESEKKCNVWAEKPRLNFKDKYPESYRNAHPSAPLIVPWASGVISTRIN</sequence>
<dbReference type="PANTHER" id="PTHR33344:SF1">
    <property type="entry name" value="OS06G0214100 PROTEIN"/>
    <property type="match status" value="1"/>
</dbReference>
<dbReference type="EMBL" id="JAAIUW010000009">
    <property type="protein sequence ID" value="KAF7817511.1"/>
    <property type="molecule type" value="Genomic_DNA"/>
</dbReference>
<keyword evidence="3" id="KW-1185">Reference proteome</keyword>
<dbReference type="PANTHER" id="PTHR33344">
    <property type="entry name" value="OS02G0761600 PROTEIN"/>
    <property type="match status" value="1"/>
</dbReference>
<dbReference type="AlphaFoldDB" id="A0A834T9A8"/>
<proteinExistence type="predicted"/>
<comment type="caution">
    <text evidence="2">The sequence shown here is derived from an EMBL/GenBank/DDBJ whole genome shotgun (WGS) entry which is preliminary data.</text>
</comment>
<dbReference type="OrthoDB" id="508259at2759"/>
<feature type="transmembrane region" description="Helical" evidence="1">
    <location>
        <begin position="21"/>
        <end position="47"/>
    </location>
</feature>
<accession>A0A834T9A8</accession>
<keyword evidence="1" id="KW-0812">Transmembrane</keyword>
<organism evidence="2 3">
    <name type="scientific">Senna tora</name>
    <dbReference type="NCBI Taxonomy" id="362788"/>
    <lineage>
        <taxon>Eukaryota</taxon>
        <taxon>Viridiplantae</taxon>
        <taxon>Streptophyta</taxon>
        <taxon>Embryophyta</taxon>
        <taxon>Tracheophyta</taxon>
        <taxon>Spermatophyta</taxon>
        <taxon>Magnoliopsida</taxon>
        <taxon>eudicotyledons</taxon>
        <taxon>Gunneridae</taxon>
        <taxon>Pentapetalae</taxon>
        <taxon>rosids</taxon>
        <taxon>fabids</taxon>
        <taxon>Fabales</taxon>
        <taxon>Fabaceae</taxon>
        <taxon>Caesalpinioideae</taxon>
        <taxon>Cassia clade</taxon>
        <taxon>Senna</taxon>
    </lineage>
</organism>
<evidence type="ECO:0000313" key="2">
    <source>
        <dbReference type="EMBL" id="KAF7817511.1"/>
    </source>
</evidence>
<dbReference type="Proteomes" id="UP000634136">
    <property type="component" value="Unassembled WGS sequence"/>
</dbReference>
<evidence type="ECO:0000313" key="3">
    <source>
        <dbReference type="Proteomes" id="UP000634136"/>
    </source>
</evidence>